<dbReference type="PANTHER" id="PTHR48047:SF243">
    <property type="entry name" value="GLYCOSYLTRANSFERASE"/>
    <property type="match status" value="1"/>
</dbReference>
<reference evidence="2" key="1">
    <citation type="journal article" date="2011" name="Plant Physiol.">
        <title>Comprehensive sequence analysis of 24,783 barley full-length cDNAs derived from 12 clone libraries.</title>
        <authorList>
            <person name="Matsumoto T."/>
            <person name="Tanaka T."/>
            <person name="Sakai H."/>
            <person name="Amano N."/>
            <person name="Kanamori H."/>
            <person name="Kurita K."/>
            <person name="Kikuta A."/>
            <person name="Kamiya K."/>
            <person name="Yamamoto M."/>
            <person name="Ikawa H."/>
            <person name="Fujii N."/>
            <person name="Hori K."/>
            <person name="Itoh T."/>
            <person name="Sato K."/>
        </authorList>
    </citation>
    <scope>NUCLEOTIDE SEQUENCE</scope>
    <source>
        <tissue evidence="3">Seed</tissue>
        <tissue evidence="2">Shoot</tissue>
    </source>
</reference>
<proteinExistence type="evidence at transcript level"/>
<evidence type="ECO:0000313" key="3">
    <source>
        <dbReference type="EMBL" id="BAK04985.1"/>
    </source>
</evidence>
<evidence type="ECO:0000256" key="1">
    <source>
        <dbReference type="ARBA" id="ARBA00009995"/>
    </source>
</evidence>
<name>F2D7D1_HORVV</name>
<dbReference type="Gene3D" id="3.40.50.2000">
    <property type="entry name" value="Glycogen Phosphorylase B"/>
    <property type="match status" value="1"/>
</dbReference>
<dbReference type="AlphaFoldDB" id="F2D7D1"/>
<dbReference type="EMBL" id="AK359793">
    <property type="protein sequence ID" value="BAJ91002.1"/>
    <property type="molecule type" value="mRNA"/>
</dbReference>
<dbReference type="EMBL" id="AK373788">
    <property type="protein sequence ID" value="BAK04985.1"/>
    <property type="molecule type" value="mRNA"/>
</dbReference>
<organism evidence="2">
    <name type="scientific">Hordeum vulgare subsp. vulgare</name>
    <name type="common">Domesticated barley</name>
    <dbReference type="NCBI Taxonomy" id="112509"/>
    <lineage>
        <taxon>Eukaryota</taxon>
        <taxon>Viridiplantae</taxon>
        <taxon>Streptophyta</taxon>
        <taxon>Embryophyta</taxon>
        <taxon>Tracheophyta</taxon>
        <taxon>Spermatophyta</taxon>
        <taxon>Magnoliopsida</taxon>
        <taxon>Liliopsida</taxon>
        <taxon>Poales</taxon>
        <taxon>Poaceae</taxon>
        <taxon>BOP clade</taxon>
        <taxon>Pooideae</taxon>
        <taxon>Triticodae</taxon>
        <taxon>Triticeae</taxon>
        <taxon>Hordeinae</taxon>
        <taxon>Hordeum</taxon>
    </lineage>
</organism>
<dbReference type="PANTHER" id="PTHR48047">
    <property type="entry name" value="GLYCOSYLTRANSFERASE"/>
    <property type="match status" value="1"/>
</dbReference>
<sequence length="185" mass="20331">MHHGHLIPSMDAALQLAAHGTLASIVVTPTYAARLRPAVESSGLPVRLIELPLDLAGTDDVGQIPLDEEAAYLLAASRLRDPLERHLRAHAPPATCIVSDICHPWTAGLAAGLGVPRLSFLECHGRRREGPRRLPQRDHPRSCRPYSSLTPASSIIFFSFTKRPISCADDTPLKARQSEHICYWR</sequence>
<accession>F2D7D1</accession>
<evidence type="ECO:0000313" key="2">
    <source>
        <dbReference type="EMBL" id="BAJ91002.1"/>
    </source>
</evidence>
<dbReference type="SUPFAM" id="SSF53756">
    <property type="entry name" value="UDP-Glycosyltransferase/glycogen phosphorylase"/>
    <property type="match status" value="1"/>
</dbReference>
<comment type="similarity">
    <text evidence="1">Belongs to the UDP-glycosyltransferase family.</text>
</comment>
<protein>
    <submittedName>
        <fullName evidence="2">Predicted protein</fullName>
    </submittedName>
</protein>